<gene>
    <name evidence="3" type="ORF">KFK14_18960</name>
</gene>
<keyword evidence="4" id="KW-1185">Reference proteome</keyword>
<dbReference type="RefSeq" id="WP_212608767.1">
    <property type="nucleotide sequence ID" value="NZ_CP073910.1"/>
</dbReference>
<dbReference type="Pfam" id="PF04851">
    <property type="entry name" value="ResIII"/>
    <property type="match status" value="1"/>
</dbReference>
<dbReference type="GO" id="GO:0004386">
    <property type="term" value="F:helicase activity"/>
    <property type="evidence" value="ECO:0007669"/>
    <property type="project" value="UniProtKB-KW"/>
</dbReference>
<protein>
    <submittedName>
        <fullName evidence="3">DEAD/DEAH box helicase family protein</fullName>
    </submittedName>
</protein>
<accession>A0A975K591</accession>
<dbReference type="AlphaFoldDB" id="A0A975K591"/>
<dbReference type="GO" id="GO:0005829">
    <property type="term" value="C:cytosol"/>
    <property type="evidence" value="ECO:0007669"/>
    <property type="project" value="TreeGrafter"/>
</dbReference>
<dbReference type="InterPro" id="IPR006935">
    <property type="entry name" value="Helicase/UvrB_N"/>
</dbReference>
<proteinExistence type="predicted"/>
<dbReference type="InterPro" id="IPR027417">
    <property type="entry name" value="P-loop_NTPase"/>
</dbReference>
<dbReference type="CDD" id="cd18785">
    <property type="entry name" value="SF2_C"/>
    <property type="match status" value="1"/>
</dbReference>
<dbReference type="InterPro" id="IPR050742">
    <property type="entry name" value="Helicase_Restrict-Modif_Enz"/>
</dbReference>
<reference evidence="3" key="1">
    <citation type="submission" date="2021-04" db="EMBL/GenBank/DDBJ databases">
        <title>Isolation of p-tert-butylphenol degrading bacteria Sphingobium phenoxybenzoativorans Tas13 from active sludge.</title>
        <authorList>
            <person name="Li Y."/>
        </authorList>
    </citation>
    <scope>NUCLEOTIDE SEQUENCE</scope>
    <source>
        <strain evidence="3">Tas13</strain>
    </source>
</reference>
<dbReference type="Gene3D" id="3.40.50.300">
    <property type="entry name" value="P-loop containing nucleotide triphosphate hydrolases"/>
    <property type="match status" value="2"/>
</dbReference>
<dbReference type="SMART" id="SM00490">
    <property type="entry name" value="HELICc"/>
    <property type="match status" value="1"/>
</dbReference>
<dbReference type="Proteomes" id="UP000681425">
    <property type="component" value="Chromosome"/>
</dbReference>
<dbReference type="EMBL" id="CP073910">
    <property type="protein sequence ID" value="QUT05070.1"/>
    <property type="molecule type" value="Genomic_DNA"/>
</dbReference>
<feature type="domain" description="Helicase C-terminal" evidence="2">
    <location>
        <begin position="362"/>
        <end position="532"/>
    </location>
</feature>
<feature type="domain" description="Helicase ATP-binding" evidence="1">
    <location>
        <begin position="169"/>
        <end position="329"/>
    </location>
</feature>
<dbReference type="PANTHER" id="PTHR47396:SF1">
    <property type="entry name" value="ATP-DEPENDENT HELICASE IRC3-RELATED"/>
    <property type="match status" value="1"/>
</dbReference>
<dbReference type="PROSITE" id="PS51192">
    <property type="entry name" value="HELICASE_ATP_BIND_1"/>
    <property type="match status" value="1"/>
</dbReference>
<keyword evidence="3" id="KW-0547">Nucleotide-binding</keyword>
<evidence type="ECO:0000259" key="1">
    <source>
        <dbReference type="PROSITE" id="PS51192"/>
    </source>
</evidence>
<dbReference type="GO" id="GO:0003677">
    <property type="term" value="F:DNA binding"/>
    <property type="evidence" value="ECO:0007669"/>
    <property type="project" value="InterPro"/>
</dbReference>
<dbReference type="KEGG" id="spph:KFK14_18960"/>
<dbReference type="GO" id="GO:0005524">
    <property type="term" value="F:ATP binding"/>
    <property type="evidence" value="ECO:0007669"/>
    <property type="project" value="InterPro"/>
</dbReference>
<name>A0A975K591_9SPHN</name>
<keyword evidence="3" id="KW-0378">Hydrolase</keyword>
<dbReference type="InterPro" id="IPR014001">
    <property type="entry name" value="Helicase_ATP-bd"/>
</dbReference>
<organism evidence="3 4">
    <name type="scientific">Sphingobium phenoxybenzoativorans</name>
    <dbReference type="NCBI Taxonomy" id="1592790"/>
    <lineage>
        <taxon>Bacteria</taxon>
        <taxon>Pseudomonadati</taxon>
        <taxon>Pseudomonadota</taxon>
        <taxon>Alphaproteobacteria</taxon>
        <taxon>Sphingomonadales</taxon>
        <taxon>Sphingomonadaceae</taxon>
        <taxon>Sphingobium</taxon>
    </lineage>
</organism>
<dbReference type="PANTHER" id="PTHR47396">
    <property type="entry name" value="TYPE I RESTRICTION ENZYME ECOKI R PROTEIN"/>
    <property type="match status" value="1"/>
</dbReference>
<dbReference type="Pfam" id="PF00271">
    <property type="entry name" value="Helicase_C"/>
    <property type="match status" value="1"/>
</dbReference>
<keyword evidence="3" id="KW-0347">Helicase</keyword>
<dbReference type="PROSITE" id="PS51194">
    <property type="entry name" value="HELICASE_CTER"/>
    <property type="match status" value="1"/>
</dbReference>
<dbReference type="SMART" id="SM00487">
    <property type="entry name" value="DEXDc"/>
    <property type="match status" value="1"/>
</dbReference>
<dbReference type="CDD" id="cd17926">
    <property type="entry name" value="DEXHc_RE"/>
    <property type="match status" value="1"/>
</dbReference>
<dbReference type="GO" id="GO:0016787">
    <property type="term" value="F:hydrolase activity"/>
    <property type="evidence" value="ECO:0007669"/>
    <property type="project" value="InterPro"/>
</dbReference>
<evidence type="ECO:0000313" key="3">
    <source>
        <dbReference type="EMBL" id="QUT05070.1"/>
    </source>
</evidence>
<evidence type="ECO:0000259" key="2">
    <source>
        <dbReference type="PROSITE" id="PS51194"/>
    </source>
</evidence>
<dbReference type="SUPFAM" id="SSF52540">
    <property type="entry name" value="P-loop containing nucleoside triphosphate hydrolases"/>
    <property type="match status" value="1"/>
</dbReference>
<sequence length="1102" mass="122630">MPAGTYRAFKLPASYSIEGRVHKNAVKQLKRAAIHKEFAVGSKAIKRSSYTVLHPDEGAPILIADRRLTVTDEPIDVFRCRNWDAFVGGSSELEGEWLMPAPARFELLSPIQAIEARDAVLNGWRGAFEFREERRDGDRVIETGLRPPQIGALFGVLSHWKTSSLPATVVMPTGTGKTETMLALLARERLSRLLVIVPTGALRDQIGDKFVSMGLLKQLGALREDAPLPIVALLEHKPKTAEEVDAIFMGCNVVVTTMAVAGQSTEAVQRRMAELCSHLFIDEAHHISARTWEAFRGHFADRPVVQFTATPFRNDGKHVDGKVVFNYPLRKAQAEGYFKEIRFAPVDELDQVEADQAIAMAAIAQLASDAAAGFNHLVMARCSDIKRAEQVHAYYAALAPEHAPLLLHNGIPAGEARDGLARLRRGEARIVVCVDMLGEGFDLPELKIAAIHDPHKSLAITLQFTGRFTRFRSDLGEATMIANIADPGVGEALQDLYAEDADWNVLLRDLSEGANTRQARRSDFIDAFQDAPDVVSLRNIFPKMSAVVFRTGTRRWRPDRAIAAMGSTEIYAGPTVNERNKVLLFITREHDAVSWGDVRDIRNTEWHLYLVHWDEGQGLLYINSSNNSSMHEDLAKAVAGDDAAILKGELVFRSLHNVNRLVLTNLGLSDVINDRLRFSLHVGPDITDALPEAMRTNKRKSNLFAHGYEDGARVTIGCSQKGRVWSMMTAEDLSSWVEWCHAVGAKLRDDTISTRDVFTNVILPVEISERPALIPLLIDWPEEFLKRAEDAIKVTIDGESVLFFDVELQVLDFTTDTPIRFRVVTSNKIADYIVRFAPDGVSYEPQGAFAADITIGRTTRSLGDWFRREPPAIRFDNGGYLEGTELFVPPIGAARKPFDRDRIVEWDWAGVDLSKESQRVEKRPDSIQRRVLDRLLATTTEDEFPIIFDDDDAGEAADIVCIGVRDGRLVIHLYHCKFAGSPSAGARVDDLYAVCGQAQRSTHWRSAVPELFKHLRRREDSRRAKLAAAGIDHVSRFERGDLRGLRDLAKQAKLLLPELKVFIVQPGLSKKALVNRQLDLLGATELYLMDTAAIPLGVIASE</sequence>
<keyword evidence="3" id="KW-0067">ATP-binding</keyword>
<dbReference type="InterPro" id="IPR001650">
    <property type="entry name" value="Helicase_C-like"/>
</dbReference>
<evidence type="ECO:0000313" key="4">
    <source>
        <dbReference type="Proteomes" id="UP000681425"/>
    </source>
</evidence>